<dbReference type="CDD" id="cd02966">
    <property type="entry name" value="TlpA_like_family"/>
    <property type="match status" value="1"/>
</dbReference>
<evidence type="ECO:0000256" key="3">
    <source>
        <dbReference type="ARBA" id="ARBA00023157"/>
    </source>
</evidence>
<dbReference type="Pfam" id="PF00578">
    <property type="entry name" value="AhpC-TSA"/>
    <property type="match status" value="1"/>
</dbReference>
<evidence type="ECO:0000256" key="4">
    <source>
        <dbReference type="ARBA" id="ARBA00023284"/>
    </source>
</evidence>
<dbReference type="GO" id="GO:0016491">
    <property type="term" value="F:oxidoreductase activity"/>
    <property type="evidence" value="ECO:0007669"/>
    <property type="project" value="InterPro"/>
</dbReference>
<dbReference type="GO" id="GO:0017004">
    <property type="term" value="P:cytochrome complex assembly"/>
    <property type="evidence" value="ECO:0007669"/>
    <property type="project" value="UniProtKB-KW"/>
</dbReference>
<proteinExistence type="predicted"/>
<keyword evidence="2" id="KW-0201">Cytochrome c-type biogenesis</keyword>
<accession>A0A927F9K9</accession>
<dbReference type="InterPro" id="IPR000866">
    <property type="entry name" value="AhpC/TSA"/>
</dbReference>
<dbReference type="Proteomes" id="UP000622317">
    <property type="component" value="Unassembled WGS sequence"/>
</dbReference>
<dbReference type="SUPFAM" id="SSF52833">
    <property type="entry name" value="Thioredoxin-like"/>
    <property type="match status" value="1"/>
</dbReference>
<evidence type="ECO:0000313" key="7">
    <source>
        <dbReference type="Proteomes" id="UP000622317"/>
    </source>
</evidence>
<dbReference type="InterPro" id="IPR013766">
    <property type="entry name" value="Thioredoxin_domain"/>
</dbReference>
<dbReference type="GO" id="GO:0030313">
    <property type="term" value="C:cell envelope"/>
    <property type="evidence" value="ECO:0007669"/>
    <property type="project" value="UniProtKB-SubCell"/>
</dbReference>
<evidence type="ECO:0000256" key="1">
    <source>
        <dbReference type="ARBA" id="ARBA00004196"/>
    </source>
</evidence>
<organism evidence="6 7">
    <name type="scientific">Pelagicoccus enzymogenes</name>
    <dbReference type="NCBI Taxonomy" id="2773457"/>
    <lineage>
        <taxon>Bacteria</taxon>
        <taxon>Pseudomonadati</taxon>
        <taxon>Verrucomicrobiota</taxon>
        <taxon>Opitutia</taxon>
        <taxon>Puniceicoccales</taxon>
        <taxon>Pelagicoccaceae</taxon>
        <taxon>Pelagicoccus</taxon>
    </lineage>
</organism>
<dbReference type="InterPro" id="IPR036249">
    <property type="entry name" value="Thioredoxin-like_sf"/>
</dbReference>
<comment type="subcellular location">
    <subcellularLocation>
        <location evidence="1">Cell envelope</location>
    </subcellularLocation>
</comment>
<feature type="domain" description="Thioredoxin" evidence="5">
    <location>
        <begin position="54"/>
        <end position="192"/>
    </location>
</feature>
<dbReference type="PANTHER" id="PTHR42852:SF6">
    <property type="entry name" value="THIOL:DISULFIDE INTERCHANGE PROTEIN DSBE"/>
    <property type="match status" value="1"/>
</dbReference>
<keyword evidence="4" id="KW-0676">Redox-active center</keyword>
<keyword evidence="7" id="KW-1185">Reference proteome</keyword>
<dbReference type="AlphaFoldDB" id="A0A927F9K9"/>
<keyword evidence="3" id="KW-1015">Disulfide bond</keyword>
<dbReference type="PROSITE" id="PS51352">
    <property type="entry name" value="THIOREDOXIN_2"/>
    <property type="match status" value="1"/>
</dbReference>
<evidence type="ECO:0000259" key="5">
    <source>
        <dbReference type="PROSITE" id="PS51352"/>
    </source>
</evidence>
<dbReference type="RefSeq" id="WP_191616822.1">
    <property type="nucleotide sequence ID" value="NZ_JACYFG010000013.1"/>
</dbReference>
<sequence>MDFFKRHCSTIVLITIAAFWIGIRLGTDDCPSCVVSNLTDRAFSEEETAVVAEKEPAEKKVNWSTVDTEGKLFSSNDLDGKVGVLVYWATWCGGCKSEIPDLIALRKEFATSDVEIVGLSVDEAHKDLAAFAESAGINYRIARVTPSIVETFGQAESIPTLMIVDQEGRIHFRHTGVVSKDALSERVRSLLATHHIDRAYGI</sequence>
<reference evidence="6" key="1">
    <citation type="submission" date="2020-09" db="EMBL/GenBank/DDBJ databases">
        <title>Pelagicoccus enzymogenes sp. nov. with an EPS production, isolated from marine sediment.</title>
        <authorList>
            <person name="Feng X."/>
        </authorList>
    </citation>
    <scope>NUCLEOTIDE SEQUENCE</scope>
    <source>
        <strain evidence="6">NFK12</strain>
    </source>
</reference>
<dbReference type="EMBL" id="JACYFG010000013">
    <property type="protein sequence ID" value="MBD5779690.1"/>
    <property type="molecule type" value="Genomic_DNA"/>
</dbReference>
<name>A0A927F9K9_9BACT</name>
<dbReference type="PANTHER" id="PTHR42852">
    <property type="entry name" value="THIOL:DISULFIDE INTERCHANGE PROTEIN DSBE"/>
    <property type="match status" value="1"/>
</dbReference>
<dbReference type="GO" id="GO:0016209">
    <property type="term" value="F:antioxidant activity"/>
    <property type="evidence" value="ECO:0007669"/>
    <property type="project" value="InterPro"/>
</dbReference>
<protein>
    <submittedName>
        <fullName evidence="6">TlpA family protein disulfide reductase</fullName>
    </submittedName>
</protein>
<evidence type="ECO:0000256" key="2">
    <source>
        <dbReference type="ARBA" id="ARBA00022748"/>
    </source>
</evidence>
<comment type="caution">
    <text evidence="6">The sequence shown here is derived from an EMBL/GenBank/DDBJ whole genome shotgun (WGS) entry which is preliminary data.</text>
</comment>
<gene>
    <name evidence="6" type="ORF">IEN85_09300</name>
</gene>
<dbReference type="Gene3D" id="3.40.30.10">
    <property type="entry name" value="Glutaredoxin"/>
    <property type="match status" value="1"/>
</dbReference>
<evidence type="ECO:0000313" key="6">
    <source>
        <dbReference type="EMBL" id="MBD5779690.1"/>
    </source>
</evidence>
<dbReference type="InterPro" id="IPR050553">
    <property type="entry name" value="Thioredoxin_ResA/DsbE_sf"/>
</dbReference>